<sequence>MRLQRTISAAAAIPVNLPPHVALGFLHTYIPTLTKVPDLVEFHEIPSDPASISDDPFFGPWDETVRTYMSRGAIRIAPGLTKVTEWPSVFQSTFDGIRLVTRFRFRGHIQHHI</sequence>
<organism evidence="1 2">
    <name type="scientific">Cylindrodendrum hubeiense</name>
    <dbReference type="NCBI Taxonomy" id="595255"/>
    <lineage>
        <taxon>Eukaryota</taxon>
        <taxon>Fungi</taxon>
        <taxon>Dikarya</taxon>
        <taxon>Ascomycota</taxon>
        <taxon>Pezizomycotina</taxon>
        <taxon>Sordariomycetes</taxon>
        <taxon>Hypocreomycetidae</taxon>
        <taxon>Hypocreales</taxon>
        <taxon>Nectriaceae</taxon>
        <taxon>Cylindrodendrum</taxon>
    </lineage>
</organism>
<dbReference type="OrthoDB" id="5032467at2759"/>
<proteinExistence type="predicted"/>
<name>A0A9P5LF87_9HYPO</name>
<dbReference type="EMBL" id="JAANBB010000014">
    <property type="protein sequence ID" value="KAF7556207.1"/>
    <property type="molecule type" value="Genomic_DNA"/>
</dbReference>
<evidence type="ECO:0000313" key="2">
    <source>
        <dbReference type="Proteomes" id="UP000722485"/>
    </source>
</evidence>
<gene>
    <name evidence="1" type="ORF">G7Z17_g1605</name>
</gene>
<reference evidence="1" key="1">
    <citation type="submission" date="2020-03" db="EMBL/GenBank/DDBJ databases">
        <title>Draft Genome Sequence of Cylindrodendrum hubeiense.</title>
        <authorList>
            <person name="Buettner E."/>
            <person name="Kellner H."/>
        </authorList>
    </citation>
    <scope>NUCLEOTIDE SEQUENCE</scope>
    <source>
        <strain evidence="1">IHI 201604</strain>
    </source>
</reference>
<dbReference type="AlphaFoldDB" id="A0A9P5LF87"/>
<comment type="caution">
    <text evidence="1">The sequence shown here is derived from an EMBL/GenBank/DDBJ whole genome shotgun (WGS) entry which is preliminary data.</text>
</comment>
<evidence type="ECO:0000313" key="1">
    <source>
        <dbReference type="EMBL" id="KAF7556207.1"/>
    </source>
</evidence>
<protein>
    <submittedName>
        <fullName evidence="1">Uncharacterized protein</fullName>
    </submittedName>
</protein>
<dbReference type="Proteomes" id="UP000722485">
    <property type="component" value="Unassembled WGS sequence"/>
</dbReference>
<accession>A0A9P5LF87</accession>
<keyword evidence="2" id="KW-1185">Reference proteome</keyword>